<evidence type="ECO:0000313" key="2">
    <source>
        <dbReference type="Proteomes" id="UP001242480"/>
    </source>
</evidence>
<evidence type="ECO:0000313" key="1">
    <source>
        <dbReference type="EMBL" id="MDQ0469671.1"/>
    </source>
</evidence>
<dbReference type="EMBL" id="JAUSVX010000004">
    <property type="protein sequence ID" value="MDQ0469671.1"/>
    <property type="molecule type" value="Genomic_DNA"/>
</dbReference>
<sequence length="210" mass="24604">MTAQCPDILFIRGNRHELCATPLDDYMRRMRKERRPQFVWESSACWRGYIASWEVRDGALYLIEIKGCMKRNDEFVDASLADAFPRWKPPVLASWVTDTLRCPEGRLLSYTHAGFASDYARDRLLHVEKGRVVAEWLRLNPPEPIWYRIDAEGKRTRFEGPHPEDEMLEDLFRPEETPEGSRYWGLPPEQDDEAAYMIAAEIRRPLVSET</sequence>
<keyword evidence="2" id="KW-1185">Reference proteome</keyword>
<gene>
    <name evidence="1" type="ORF">QO011_002687</name>
</gene>
<organism evidence="1 2">
    <name type="scientific">Labrys wisconsinensis</name>
    <dbReference type="NCBI Taxonomy" id="425677"/>
    <lineage>
        <taxon>Bacteria</taxon>
        <taxon>Pseudomonadati</taxon>
        <taxon>Pseudomonadota</taxon>
        <taxon>Alphaproteobacteria</taxon>
        <taxon>Hyphomicrobiales</taxon>
        <taxon>Xanthobacteraceae</taxon>
        <taxon>Labrys</taxon>
    </lineage>
</organism>
<protein>
    <submittedName>
        <fullName evidence="1">Uncharacterized protein</fullName>
    </submittedName>
</protein>
<dbReference type="Proteomes" id="UP001242480">
    <property type="component" value="Unassembled WGS sequence"/>
</dbReference>
<proteinExistence type="predicted"/>
<reference evidence="1 2" key="1">
    <citation type="submission" date="2023-07" db="EMBL/GenBank/DDBJ databases">
        <title>Genomic Encyclopedia of Type Strains, Phase IV (KMG-IV): sequencing the most valuable type-strain genomes for metagenomic binning, comparative biology and taxonomic classification.</title>
        <authorList>
            <person name="Goeker M."/>
        </authorList>
    </citation>
    <scope>NUCLEOTIDE SEQUENCE [LARGE SCALE GENOMIC DNA]</scope>
    <source>
        <strain evidence="1 2">DSM 19619</strain>
    </source>
</reference>
<accession>A0ABU0J5Y8</accession>
<comment type="caution">
    <text evidence="1">The sequence shown here is derived from an EMBL/GenBank/DDBJ whole genome shotgun (WGS) entry which is preliminary data.</text>
</comment>
<name>A0ABU0J5Y8_9HYPH</name>